<feature type="region of interest" description="Disordered" evidence="1">
    <location>
        <begin position="48"/>
        <end position="82"/>
    </location>
</feature>
<gene>
    <name evidence="2" type="ORF">PoB_001506700</name>
</gene>
<dbReference type="Proteomes" id="UP000735302">
    <property type="component" value="Unassembled WGS sequence"/>
</dbReference>
<dbReference type="EMBL" id="BLXT01001860">
    <property type="protein sequence ID" value="GFN88561.1"/>
    <property type="molecule type" value="Genomic_DNA"/>
</dbReference>
<evidence type="ECO:0000256" key="1">
    <source>
        <dbReference type="SAM" id="MobiDB-lite"/>
    </source>
</evidence>
<organism evidence="2 3">
    <name type="scientific">Plakobranchus ocellatus</name>
    <dbReference type="NCBI Taxonomy" id="259542"/>
    <lineage>
        <taxon>Eukaryota</taxon>
        <taxon>Metazoa</taxon>
        <taxon>Spiralia</taxon>
        <taxon>Lophotrochozoa</taxon>
        <taxon>Mollusca</taxon>
        <taxon>Gastropoda</taxon>
        <taxon>Heterobranchia</taxon>
        <taxon>Euthyneura</taxon>
        <taxon>Panpulmonata</taxon>
        <taxon>Sacoglossa</taxon>
        <taxon>Placobranchoidea</taxon>
        <taxon>Plakobranchidae</taxon>
        <taxon>Plakobranchus</taxon>
    </lineage>
</organism>
<protein>
    <submittedName>
        <fullName evidence="2">Uncharacterized protein</fullName>
    </submittedName>
</protein>
<reference evidence="2 3" key="1">
    <citation type="journal article" date="2021" name="Elife">
        <title>Chloroplast acquisition without the gene transfer in kleptoplastic sea slugs, Plakobranchus ocellatus.</title>
        <authorList>
            <person name="Maeda T."/>
            <person name="Takahashi S."/>
            <person name="Yoshida T."/>
            <person name="Shimamura S."/>
            <person name="Takaki Y."/>
            <person name="Nagai Y."/>
            <person name="Toyoda A."/>
            <person name="Suzuki Y."/>
            <person name="Arimoto A."/>
            <person name="Ishii H."/>
            <person name="Satoh N."/>
            <person name="Nishiyama T."/>
            <person name="Hasebe M."/>
            <person name="Maruyama T."/>
            <person name="Minagawa J."/>
            <person name="Obokata J."/>
            <person name="Shigenobu S."/>
        </authorList>
    </citation>
    <scope>NUCLEOTIDE SEQUENCE [LARGE SCALE GENOMIC DNA]</scope>
</reference>
<proteinExistence type="predicted"/>
<sequence length="82" mass="8904">MEHPQLFLVPRNSATLSGVDAGKLGSGVSLYKYAPVSCPAILHSVPSDSSCLQTAGHRRPTTRHVGETPRLWREPGSKHMIQ</sequence>
<comment type="caution">
    <text evidence="2">The sequence shown here is derived from an EMBL/GenBank/DDBJ whole genome shotgun (WGS) entry which is preliminary data.</text>
</comment>
<dbReference type="AlphaFoldDB" id="A0AAV3Z036"/>
<evidence type="ECO:0000313" key="2">
    <source>
        <dbReference type="EMBL" id="GFN88561.1"/>
    </source>
</evidence>
<accession>A0AAV3Z036</accession>
<feature type="compositionally biased region" description="Basic and acidic residues" evidence="1">
    <location>
        <begin position="64"/>
        <end position="82"/>
    </location>
</feature>
<keyword evidence="3" id="KW-1185">Reference proteome</keyword>
<evidence type="ECO:0000313" key="3">
    <source>
        <dbReference type="Proteomes" id="UP000735302"/>
    </source>
</evidence>
<name>A0AAV3Z036_9GAST</name>